<dbReference type="InterPro" id="IPR042173">
    <property type="entry name" value="RNase_J_2"/>
</dbReference>
<dbReference type="Pfam" id="PF12706">
    <property type="entry name" value="Lactamase_B_2"/>
    <property type="match status" value="1"/>
</dbReference>
<dbReference type="Gene3D" id="3.60.15.10">
    <property type="entry name" value="Ribonuclease Z/Hydroxyacylglutathione hydrolase-like"/>
    <property type="match status" value="1"/>
</dbReference>
<dbReference type="InterPro" id="IPR036866">
    <property type="entry name" value="RibonucZ/Hydroxyglut_hydro"/>
</dbReference>
<dbReference type="STRING" id="515622.bpr_I1666"/>
<dbReference type="eggNOG" id="COG0595">
    <property type="taxonomic scope" value="Bacteria"/>
</dbReference>
<sequence length="456" mass="51014">MTKMKFYSGLKEIGGTVIGVETDKAICLFDFGFAYADRIDSKVPLRKGLEAYDYVKLGVLNAIDGIYEPEIANKLEIKGYGETDKEIFVIISHMHIDHMGGLGALDQRMPVYMSRESATLYHELGVMNELEIREHENIIPVDYDGSFTVGDITVTCVQVDHDVIGACGFMIATPDGNICYTGDYRYHGYHPEISAAFAQKCKGADVMISEGVTISHGDVDVLSLEGPARETSELTLLDKMKEYAKTEQGLIVINNYNRNVERVHNFVSAIRESGRELVLSPVQAEYVAAFYKEDRFSVYMPEGGEINAPLARNCQVVTRKMLLDNPSGYVLQQDYKDSYELFELAGVISVYLHMDGAPLGDYDPSFAKFYDLLSVAGINVVRCGLGGHAEPYYLRKQVDDIAPRTLIPLHSFRPEQLLSKKAGKIILPNVNDTIVLDNGECYYDNSAWCWSYCKHE</sequence>
<keyword evidence="1" id="KW-0269">Exonuclease</keyword>
<dbReference type="PANTHER" id="PTHR43694">
    <property type="entry name" value="RIBONUCLEASE J"/>
    <property type="match status" value="1"/>
</dbReference>
<dbReference type="HOGENOM" id="CLU_031965_1_0_9"/>
<dbReference type="InterPro" id="IPR001279">
    <property type="entry name" value="Metallo-B-lactamas"/>
</dbReference>
<gene>
    <name evidence="4" type="ordered locus">bpr_I1666</name>
</gene>
<dbReference type="PANTHER" id="PTHR43694:SF1">
    <property type="entry name" value="RIBONUCLEASE J"/>
    <property type="match status" value="1"/>
</dbReference>
<proteinExistence type="predicted"/>
<dbReference type="GO" id="GO:0004527">
    <property type="term" value="F:exonuclease activity"/>
    <property type="evidence" value="ECO:0007669"/>
    <property type="project" value="UniProtKB-KW"/>
</dbReference>
<keyword evidence="5" id="KW-1185">Reference proteome</keyword>
<keyword evidence="2" id="KW-0694">RNA-binding</keyword>
<organism evidence="4 5">
    <name type="scientific">Butyrivibrio proteoclasticus (strain ATCC 51982 / DSM 14932 / B316)</name>
    <name type="common">Clostridium proteoclasticum</name>
    <dbReference type="NCBI Taxonomy" id="515622"/>
    <lineage>
        <taxon>Bacteria</taxon>
        <taxon>Bacillati</taxon>
        <taxon>Bacillota</taxon>
        <taxon>Clostridia</taxon>
        <taxon>Lachnospirales</taxon>
        <taxon>Lachnospiraceae</taxon>
        <taxon>Butyrivibrio</taxon>
    </lineage>
</organism>
<evidence type="ECO:0000256" key="2">
    <source>
        <dbReference type="ARBA" id="ARBA00022884"/>
    </source>
</evidence>
<dbReference type="EMBL" id="CP001810">
    <property type="protein sequence ID" value="ADL34403.1"/>
    <property type="molecule type" value="Genomic_DNA"/>
</dbReference>
<dbReference type="AlphaFoldDB" id="E0RWM9"/>
<evidence type="ECO:0000259" key="3">
    <source>
        <dbReference type="SMART" id="SM00849"/>
    </source>
</evidence>
<dbReference type="SMART" id="SM00849">
    <property type="entry name" value="Lactamase_B"/>
    <property type="match status" value="1"/>
</dbReference>
<keyword evidence="1" id="KW-0378">Hydrolase</keyword>
<evidence type="ECO:0000313" key="5">
    <source>
        <dbReference type="Proteomes" id="UP000001299"/>
    </source>
</evidence>
<evidence type="ECO:0000256" key="1">
    <source>
        <dbReference type="ARBA" id="ARBA00022839"/>
    </source>
</evidence>
<evidence type="ECO:0000313" key="4">
    <source>
        <dbReference type="EMBL" id="ADL34403.1"/>
    </source>
</evidence>
<dbReference type="RefSeq" id="WP_013281057.1">
    <property type="nucleotide sequence ID" value="NC_014387.1"/>
</dbReference>
<reference evidence="4 5" key="1">
    <citation type="journal article" date="2010" name="PLoS ONE">
        <title>The glycobiome of the rumen bacterium Butyrivibrio proteoclasticus B316(T) highlights adaptation to a polysaccharide-rich environment.</title>
        <authorList>
            <person name="Kelly W.J."/>
            <person name="Leahy S.C."/>
            <person name="Altermann E."/>
            <person name="Yeoman C.J."/>
            <person name="Dunne J.C."/>
            <person name="Kong Z."/>
            <person name="Pacheco D.M."/>
            <person name="Li D."/>
            <person name="Noel S.J."/>
            <person name="Moon C.D."/>
            <person name="Cookson A.L."/>
            <person name="Attwood G.T."/>
        </authorList>
    </citation>
    <scope>NUCLEOTIDE SEQUENCE [LARGE SCALE GENOMIC DNA]</scope>
    <source>
        <strain evidence="5">ATCC 51982 / DSM 14932 / B316</strain>
    </source>
</reference>
<dbReference type="KEGG" id="bpb:bpr_I1666"/>
<dbReference type="Gene3D" id="3.40.50.10710">
    <property type="entry name" value="Metallo-hydrolase/oxidoreductase"/>
    <property type="match status" value="1"/>
</dbReference>
<protein>
    <submittedName>
        <fullName evidence="4">Metallo-beta-lactamase family protein</fullName>
    </submittedName>
</protein>
<feature type="domain" description="Metallo-beta-lactamase" evidence="3">
    <location>
        <begin position="14"/>
        <end position="212"/>
    </location>
</feature>
<accession>E0RWM9</accession>
<dbReference type="Proteomes" id="UP000001299">
    <property type="component" value="Chromosome 1"/>
</dbReference>
<dbReference type="CDD" id="cd07732">
    <property type="entry name" value="metallo-hydrolase-like_MBL-fold"/>
    <property type="match status" value="1"/>
</dbReference>
<dbReference type="GO" id="GO:0003723">
    <property type="term" value="F:RNA binding"/>
    <property type="evidence" value="ECO:0007669"/>
    <property type="project" value="UniProtKB-KW"/>
</dbReference>
<keyword evidence="1" id="KW-0540">Nuclease</keyword>
<name>E0RWM9_BUTPB</name>
<dbReference type="SUPFAM" id="SSF56281">
    <property type="entry name" value="Metallo-hydrolase/oxidoreductase"/>
    <property type="match status" value="1"/>
</dbReference>